<keyword evidence="2" id="KW-1185">Reference proteome</keyword>
<reference evidence="1" key="1">
    <citation type="submission" date="2019-03" db="EMBL/GenBank/DDBJ databases">
        <title>WGS assembly of Setaria viridis.</title>
        <authorList>
            <person name="Huang P."/>
            <person name="Jenkins J."/>
            <person name="Grimwood J."/>
            <person name="Barry K."/>
            <person name="Healey A."/>
            <person name="Mamidi S."/>
            <person name="Sreedasyam A."/>
            <person name="Shu S."/>
            <person name="Feldman M."/>
            <person name="Wu J."/>
            <person name="Yu Y."/>
            <person name="Chen C."/>
            <person name="Johnson J."/>
            <person name="Rokhsar D."/>
            <person name="Baxter I."/>
            <person name="Schmutz J."/>
            <person name="Brutnell T."/>
            <person name="Kellogg E."/>
        </authorList>
    </citation>
    <scope>NUCLEOTIDE SEQUENCE [LARGE SCALE GENOMIC DNA]</scope>
</reference>
<proteinExistence type="predicted"/>
<protein>
    <submittedName>
        <fullName evidence="1">Uncharacterized protein</fullName>
    </submittedName>
</protein>
<accession>A0A4U6T0K2</accession>
<organism evidence="1 2">
    <name type="scientific">Setaria viridis</name>
    <name type="common">Green bristlegrass</name>
    <name type="synonym">Setaria italica subsp. viridis</name>
    <dbReference type="NCBI Taxonomy" id="4556"/>
    <lineage>
        <taxon>Eukaryota</taxon>
        <taxon>Viridiplantae</taxon>
        <taxon>Streptophyta</taxon>
        <taxon>Embryophyta</taxon>
        <taxon>Tracheophyta</taxon>
        <taxon>Spermatophyta</taxon>
        <taxon>Magnoliopsida</taxon>
        <taxon>Liliopsida</taxon>
        <taxon>Poales</taxon>
        <taxon>Poaceae</taxon>
        <taxon>PACMAD clade</taxon>
        <taxon>Panicoideae</taxon>
        <taxon>Panicodae</taxon>
        <taxon>Paniceae</taxon>
        <taxon>Cenchrinae</taxon>
        <taxon>Setaria</taxon>
    </lineage>
</organism>
<evidence type="ECO:0000313" key="2">
    <source>
        <dbReference type="Proteomes" id="UP000298652"/>
    </source>
</evidence>
<dbReference type="Gramene" id="TKV93978">
    <property type="protein sequence ID" value="TKV93978"/>
    <property type="gene ID" value="SEVIR_9G265400v2"/>
</dbReference>
<name>A0A4U6T0K2_SETVI</name>
<dbReference type="EMBL" id="CM016560">
    <property type="protein sequence ID" value="TKV93978.1"/>
    <property type="molecule type" value="Genomic_DNA"/>
</dbReference>
<dbReference type="AlphaFoldDB" id="A0A4U6T0K2"/>
<dbReference type="Proteomes" id="UP000298652">
    <property type="component" value="Chromosome 9"/>
</dbReference>
<evidence type="ECO:0000313" key="1">
    <source>
        <dbReference type="EMBL" id="TKV93978.1"/>
    </source>
</evidence>
<sequence length="190" mass="22092">MDPNSTYCLEINLLGSPKKARKDAGLFCFEQIVDCDLTNFKDFIVSIVEKYPPHYWEVAHVHYYDDVLKTYPEIKSDQELMSMFEKHSKTKVVHMSIAYCDPTEPYDPIIQWHKANPSGSFIEEDEDSYLCNPLPEKEHVGVDEELMYLEDAPVHVRKNPCAHDCSSTRRKKMVKNATKHWVYAKVLSLC</sequence>
<gene>
    <name evidence="1" type="ORF">SEVIR_9G265400v2</name>
</gene>